<feature type="domain" description="CN hydrolase" evidence="2">
    <location>
        <begin position="3"/>
        <end position="236"/>
    </location>
</feature>
<dbReference type="EMBL" id="RJQC01000001">
    <property type="protein sequence ID" value="RNM31160.1"/>
    <property type="molecule type" value="Genomic_DNA"/>
</dbReference>
<evidence type="ECO:0000313" key="4">
    <source>
        <dbReference type="Proteomes" id="UP000276568"/>
    </source>
</evidence>
<proteinExistence type="inferred from homology"/>
<dbReference type="Gene3D" id="3.60.110.10">
    <property type="entry name" value="Carbon-nitrogen hydrolase"/>
    <property type="match status" value="1"/>
</dbReference>
<organism evidence="3 4">
    <name type="scientific">Absicoccus porci</name>
    <dbReference type="NCBI Taxonomy" id="2486576"/>
    <lineage>
        <taxon>Bacteria</taxon>
        <taxon>Bacillati</taxon>
        <taxon>Bacillota</taxon>
        <taxon>Erysipelotrichia</taxon>
        <taxon>Erysipelotrichales</taxon>
        <taxon>Erysipelotrichaceae</taxon>
        <taxon>Absicoccus</taxon>
    </lineage>
</organism>
<comment type="similarity">
    <text evidence="1">Belongs to the carbon-nitrogen hydrolase superfamily. NIT1/NIT2 family.</text>
</comment>
<accession>A0A3N0I3T5</accession>
<reference evidence="3 4" key="1">
    <citation type="submission" date="2018-11" db="EMBL/GenBank/DDBJ databases">
        <title>Clostridium sp. nov., a member of the family Erysipelotrichaceae isolated from pig faeces.</title>
        <authorList>
            <person name="Chang Y.-H."/>
        </authorList>
    </citation>
    <scope>NUCLEOTIDE SEQUENCE [LARGE SCALE GENOMIC DNA]</scope>
    <source>
        <strain evidence="3 4">YH-panp20</strain>
    </source>
</reference>
<sequence>MDMKIALIQSYVDKDVAKNIENMAIQLSQCKEADIVLLPEMWTVPYENKAMKASIVYQSEAMDLLQKMSHQNHQRIIGGTMAEKAGSSIYNTCFVYDKGQLVTSYRKMHLMHFHGRIDYTEADVFRPGDQFCVVDHMGILVCYDIRFCEQARILAQHGAKILFVPAAFNQSVGKAHWDILCRTRALENEVFLCAVNPAYTYQNYTSYGHSMIVDPNGQKIMEMDEKPGIAMADIDLSQIDRIRQRMPFWQIRRTDLYTCKEKENEMDRME</sequence>
<dbReference type="Proteomes" id="UP000276568">
    <property type="component" value="Unassembled WGS sequence"/>
</dbReference>
<keyword evidence="4" id="KW-1185">Reference proteome</keyword>
<name>A0A3N0I3T5_9FIRM</name>
<dbReference type="PROSITE" id="PS50263">
    <property type="entry name" value="CN_HYDROLASE"/>
    <property type="match status" value="1"/>
</dbReference>
<dbReference type="InterPro" id="IPR003010">
    <property type="entry name" value="C-N_Hydrolase"/>
</dbReference>
<gene>
    <name evidence="3" type="ORF">EDX97_00875</name>
</gene>
<protein>
    <submittedName>
        <fullName evidence="3">Carbon-nitrogen hydrolase family protein</fullName>
    </submittedName>
</protein>
<dbReference type="InterPro" id="IPR036526">
    <property type="entry name" value="C-N_Hydrolase_sf"/>
</dbReference>
<dbReference type="OrthoDB" id="9811121at2"/>
<evidence type="ECO:0000259" key="2">
    <source>
        <dbReference type="PROSITE" id="PS50263"/>
    </source>
</evidence>
<dbReference type="PANTHER" id="PTHR23088">
    <property type="entry name" value="NITRILASE-RELATED"/>
    <property type="match status" value="1"/>
</dbReference>
<keyword evidence="3" id="KW-0378">Hydrolase</keyword>
<dbReference type="SUPFAM" id="SSF56317">
    <property type="entry name" value="Carbon-nitrogen hydrolase"/>
    <property type="match status" value="1"/>
</dbReference>
<dbReference type="RefSeq" id="WP_128519341.1">
    <property type="nucleotide sequence ID" value="NZ_RJQC01000001.1"/>
</dbReference>
<dbReference type="PANTHER" id="PTHR23088:SF27">
    <property type="entry name" value="DEAMINATED GLUTATHIONE AMIDASE"/>
    <property type="match status" value="1"/>
</dbReference>
<dbReference type="AlphaFoldDB" id="A0A3N0I3T5"/>
<evidence type="ECO:0000256" key="1">
    <source>
        <dbReference type="ARBA" id="ARBA00010613"/>
    </source>
</evidence>
<evidence type="ECO:0000313" key="3">
    <source>
        <dbReference type="EMBL" id="RNM31160.1"/>
    </source>
</evidence>
<dbReference type="Pfam" id="PF00795">
    <property type="entry name" value="CN_hydrolase"/>
    <property type="match status" value="1"/>
</dbReference>
<comment type="caution">
    <text evidence="3">The sequence shown here is derived from an EMBL/GenBank/DDBJ whole genome shotgun (WGS) entry which is preliminary data.</text>
</comment>
<dbReference type="GO" id="GO:0016787">
    <property type="term" value="F:hydrolase activity"/>
    <property type="evidence" value="ECO:0007669"/>
    <property type="project" value="UniProtKB-KW"/>
</dbReference>